<feature type="region of interest" description="Disordered" evidence="1">
    <location>
        <begin position="1"/>
        <end position="28"/>
    </location>
</feature>
<evidence type="ECO:0000256" key="1">
    <source>
        <dbReference type="SAM" id="MobiDB-lite"/>
    </source>
</evidence>
<dbReference type="HOGENOM" id="CLU_1908122_0_0_1"/>
<evidence type="ECO:0000313" key="2">
    <source>
        <dbReference type="EMBL" id="ELU38126.1"/>
    </source>
</evidence>
<accession>L8WIS5</accession>
<sequence length="133" mass="15290">MKMKQRPARRTWNASKSSIGSDLHTPAPLDTDSGLSFETVVLSGALKTGDTEYHGAIYDYIDMENQMWGSVLERHARHDENRTRDGNKPSVVSWIPEMQLPEFYRRALPKIWMQPTITIVQQLLVSVKDHRKP</sequence>
<name>L8WIS5_THACA</name>
<evidence type="ECO:0000313" key="3">
    <source>
        <dbReference type="Proteomes" id="UP000011668"/>
    </source>
</evidence>
<gene>
    <name evidence="2" type="ORF">AG1IA_07849</name>
</gene>
<protein>
    <submittedName>
        <fullName evidence="2">Uncharacterized protein</fullName>
    </submittedName>
</protein>
<dbReference type="Proteomes" id="UP000011668">
    <property type="component" value="Unassembled WGS sequence"/>
</dbReference>
<proteinExistence type="predicted"/>
<comment type="caution">
    <text evidence="2">The sequence shown here is derived from an EMBL/GenBank/DDBJ whole genome shotgun (WGS) entry which is preliminary data.</text>
</comment>
<dbReference type="AlphaFoldDB" id="L8WIS5"/>
<reference evidence="2 3" key="1">
    <citation type="journal article" date="2013" name="Nat. Commun.">
        <title>The evolution and pathogenic mechanisms of the rice sheath blight pathogen.</title>
        <authorList>
            <person name="Zheng A."/>
            <person name="Lin R."/>
            <person name="Xu L."/>
            <person name="Qin P."/>
            <person name="Tang C."/>
            <person name="Ai P."/>
            <person name="Zhang D."/>
            <person name="Liu Y."/>
            <person name="Sun Z."/>
            <person name="Feng H."/>
            <person name="Wang Y."/>
            <person name="Chen Y."/>
            <person name="Liang X."/>
            <person name="Fu R."/>
            <person name="Li Q."/>
            <person name="Zhang J."/>
            <person name="Yu X."/>
            <person name="Xie Z."/>
            <person name="Ding L."/>
            <person name="Guan P."/>
            <person name="Tang J."/>
            <person name="Liang Y."/>
            <person name="Wang S."/>
            <person name="Deng Q."/>
            <person name="Li S."/>
            <person name="Zhu J."/>
            <person name="Wang L."/>
            <person name="Liu H."/>
            <person name="Li P."/>
        </authorList>
    </citation>
    <scope>NUCLEOTIDE SEQUENCE [LARGE SCALE GENOMIC DNA]</scope>
    <source>
        <strain evidence="3">AG-1 IA</strain>
    </source>
</reference>
<keyword evidence="3" id="KW-1185">Reference proteome</keyword>
<dbReference type="EMBL" id="AFRT01002252">
    <property type="protein sequence ID" value="ELU38126.1"/>
    <property type="molecule type" value="Genomic_DNA"/>
</dbReference>
<organism evidence="2 3">
    <name type="scientific">Thanatephorus cucumeris (strain AG1-IA)</name>
    <name type="common">Rice sheath blight fungus</name>
    <name type="synonym">Rhizoctonia solani</name>
    <dbReference type="NCBI Taxonomy" id="983506"/>
    <lineage>
        <taxon>Eukaryota</taxon>
        <taxon>Fungi</taxon>
        <taxon>Dikarya</taxon>
        <taxon>Basidiomycota</taxon>
        <taxon>Agaricomycotina</taxon>
        <taxon>Agaricomycetes</taxon>
        <taxon>Cantharellales</taxon>
        <taxon>Ceratobasidiaceae</taxon>
        <taxon>Rhizoctonia</taxon>
        <taxon>Rhizoctonia solani AG-1</taxon>
    </lineage>
</organism>